<reference evidence="2 4" key="2">
    <citation type="journal article" date="2011" name="Nucleic Acids Res.">
        <title>Insights into the evolution of Archaea and eukaryotic protein modifier systems revealed by the genome of a novel archaeal group.</title>
        <authorList>
            <person name="Nunoura T."/>
            <person name="Takaki Y."/>
            <person name="Kakuta J."/>
            <person name="Nishi S."/>
            <person name="Sugahara J."/>
            <person name="Kazama H."/>
            <person name="Chee G."/>
            <person name="Hattori M."/>
            <person name="Kanai A."/>
            <person name="Atomi H."/>
            <person name="Takai K."/>
            <person name="Takami H."/>
        </authorList>
    </citation>
    <scope>NUCLEOTIDE SEQUENCE [LARGE SCALE GENOMIC DNA]</scope>
</reference>
<dbReference type="STRING" id="311458.CSUB_C1258"/>
<sequence>MTQNIEQMLKKVDERRYVLDVRGYSCPYPQLFLAQALKAVEKESLLEILTDNPPSTETLPRSIRNNKQEYISTEVVQPGVWKITAKKVNRLNKQQRAFDDRDV</sequence>
<reference evidence="2 4" key="1">
    <citation type="journal article" date="2005" name="Environ. Microbiol.">
        <title>Genetic and functional properties of uncultivated thermophilic crenarchaeotes from a subsurface gold mine as revealed by analysis of genome fragments.</title>
        <authorList>
            <person name="Nunoura T."/>
            <person name="Hirayama H."/>
            <person name="Takami H."/>
            <person name="Oida H."/>
            <person name="Nishi S."/>
            <person name="Shimamura S."/>
            <person name="Suzuki Y."/>
            <person name="Inagaki F."/>
            <person name="Takai K."/>
            <person name="Nealson K.H."/>
            <person name="Horikoshi K."/>
        </authorList>
    </citation>
    <scope>NUCLEOTIDE SEQUENCE [LARGE SCALE GENOMIC DNA]</scope>
</reference>
<dbReference type="BioCyc" id="CCAL311458:G131R-1272-MONOMER"/>
<organism evidence="2 4">
    <name type="scientific">Caldiarchaeum subterraneum</name>
    <dbReference type="NCBI Taxonomy" id="311458"/>
    <lineage>
        <taxon>Archaea</taxon>
        <taxon>Nitrososphaerota</taxon>
        <taxon>Candidatus Caldarchaeales</taxon>
        <taxon>Candidatus Caldarchaeaceae</taxon>
        <taxon>Candidatus Caldarchaeum</taxon>
    </lineage>
</organism>
<dbReference type="KEGG" id="csu:CSUB_C1258"/>
<dbReference type="InterPro" id="IPR001455">
    <property type="entry name" value="TusA-like"/>
</dbReference>
<dbReference type="PANTHER" id="PTHR33279:SF18">
    <property type="entry name" value="SULFUR CARRIER PROTEIN MJ0990-RELATED"/>
    <property type="match status" value="1"/>
</dbReference>
<dbReference type="PANTHER" id="PTHR33279">
    <property type="entry name" value="SULFUR CARRIER PROTEIN YEDF-RELATED"/>
    <property type="match status" value="1"/>
</dbReference>
<dbReference type="SUPFAM" id="SSF64307">
    <property type="entry name" value="SirA-like"/>
    <property type="match status" value="1"/>
</dbReference>
<dbReference type="EMBL" id="AP011862">
    <property type="protein sequence ID" value="BAJ48330.1"/>
    <property type="molecule type" value="Genomic_DNA"/>
</dbReference>
<dbReference type="EMBL" id="BA000048">
    <property type="protein sequence ID" value="BAJ51109.1"/>
    <property type="molecule type" value="Genomic_DNA"/>
</dbReference>
<proteinExistence type="predicted"/>
<name>E6N7R1_CALS0</name>
<dbReference type="CDD" id="cd00291">
    <property type="entry name" value="SirA_YedF_YeeD"/>
    <property type="match status" value="1"/>
</dbReference>
<evidence type="ECO:0000313" key="4">
    <source>
        <dbReference type="Proteomes" id="UP000008120"/>
    </source>
</evidence>
<accession>E6N7R1</accession>
<dbReference type="Proteomes" id="UP000008120">
    <property type="component" value="Chromosome"/>
</dbReference>
<dbReference type="Gene3D" id="3.30.110.40">
    <property type="entry name" value="TusA-like domain"/>
    <property type="match status" value="1"/>
</dbReference>
<dbReference type="InterPro" id="IPR036868">
    <property type="entry name" value="TusA-like_sf"/>
</dbReference>
<feature type="domain" description="UPF0033" evidence="1">
    <location>
        <begin position="18"/>
        <end position="87"/>
    </location>
</feature>
<evidence type="ECO:0000313" key="2">
    <source>
        <dbReference type="EMBL" id="BAJ48330.1"/>
    </source>
</evidence>
<dbReference type="Pfam" id="PF01206">
    <property type="entry name" value="TusA"/>
    <property type="match status" value="1"/>
</dbReference>
<gene>
    <name evidence="3" type="ORF">CSUB_C1258</name>
    <name evidence="2" type="ORF">HGMM_F01G10C23</name>
</gene>
<evidence type="ECO:0000313" key="3">
    <source>
        <dbReference type="EMBL" id="BAJ51109.1"/>
    </source>
</evidence>
<protein>
    <submittedName>
        <fullName evidence="2">SirA family protein</fullName>
    </submittedName>
</protein>
<evidence type="ECO:0000259" key="1">
    <source>
        <dbReference type="Pfam" id="PF01206"/>
    </source>
</evidence>
<dbReference type="AlphaFoldDB" id="E6N7R1"/>